<dbReference type="EMBL" id="CAAALY010065971">
    <property type="protein sequence ID" value="VEL24119.1"/>
    <property type="molecule type" value="Genomic_DNA"/>
</dbReference>
<evidence type="ECO:0000313" key="1">
    <source>
        <dbReference type="EMBL" id="VEL24119.1"/>
    </source>
</evidence>
<sequence>MKLTMRAFTGIPGILQVGGTPQKVTQSQQTRH</sequence>
<comment type="caution">
    <text evidence="1">The sequence shown here is derived from an EMBL/GenBank/DDBJ whole genome shotgun (WGS) entry which is preliminary data.</text>
</comment>
<accession>A0A448WZF2</accession>
<gene>
    <name evidence="1" type="ORF">PXEA_LOCUS17559</name>
</gene>
<dbReference type="AlphaFoldDB" id="A0A448WZF2"/>
<proteinExistence type="predicted"/>
<evidence type="ECO:0000313" key="2">
    <source>
        <dbReference type="Proteomes" id="UP000784294"/>
    </source>
</evidence>
<keyword evidence="2" id="KW-1185">Reference proteome</keyword>
<organism evidence="1 2">
    <name type="scientific">Protopolystoma xenopodis</name>
    <dbReference type="NCBI Taxonomy" id="117903"/>
    <lineage>
        <taxon>Eukaryota</taxon>
        <taxon>Metazoa</taxon>
        <taxon>Spiralia</taxon>
        <taxon>Lophotrochozoa</taxon>
        <taxon>Platyhelminthes</taxon>
        <taxon>Monogenea</taxon>
        <taxon>Polyopisthocotylea</taxon>
        <taxon>Polystomatidea</taxon>
        <taxon>Polystomatidae</taxon>
        <taxon>Protopolystoma</taxon>
    </lineage>
</organism>
<dbReference type="Proteomes" id="UP000784294">
    <property type="component" value="Unassembled WGS sequence"/>
</dbReference>
<reference evidence="1" key="1">
    <citation type="submission" date="2018-11" db="EMBL/GenBank/DDBJ databases">
        <authorList>
            <consortium name="Pathogen Informatics"/>
        </authorList>
    </citation>
    <scope>NUCLEOTIDE SEQUENCE</scope>
</reference>
<name>A0A448WZF2_9PLAT</name>
<protein>
    <submittedName>
        <fullName evidence="1">Uncharacterized protein</fullName>
    </submittedName>
</protein>